<reference evidence="3" key="1">
    <citation type="journal article" date="2018" name="Nat. Commun.">
        <title>Diversity and evolution of the emerging Pandoraviridae family.</title>
        <authorList>
            <person name="Legendre M."/>
            <person name="Fabre E."/>
            <person name="Poirot O."/>
            <person name="Jeudy S."/>
            <person name="Lartigue A."/>
            <person name="Alempic J.M."/>
            <person name="Beucher L."/>
            <person name="Philippe N."/>
            <person name="Bertaux L."/>
            <person name="Christo-Foroux E."/>
            <person name="Labadie K."/>
            <person name="Coute Y."/>
            <person name="Abergel C."/>
            <person name="Claverie J.M."/>
        </authorList>
    </citation>
    <scope>NUCLEOTIDE SEQUENCE [LARGE SCALE GENOMIC DNA]</scope>
    <source>
        <strain evidence="3">Neocaledonia</strain>
    </source>
</reference>
<dbReference type="SUPFAM" id="SSF48403">
    <property type="entry name" value="Ankyrin repeat"/>
    <property type="match status" value="1"/>
</dbReference>
<dbReference type="PANTHER" id="PTHR46586:SF3">
    <property type="entry name" value="ANKYRIN REPEAT-CONTAINING PROTEIN"/>
    <property type="match status" value="1"/>
</dbReference>
<feature type="compositionally biased region" description="Basic residues" evidence="1">
    <location>
        <begin position="1"/>
        <end position="16"/>
    </location>
</feature>
<proteinExistence type="predicted"/>
<dbReference type="RefSeq" id="YP_009482594.1">
    <property type="nucleotide sequence ID" value="NC_037666.1"/>
</dbReference>
<evidence type="ECO:0000256" key="1">
    <source>
        <dbReference type="SAM" id="MobiDB-lite"/>
    </source>
</evidence>
<dbReference type="InterPro" id="IPR036770">
    <property type="entry name" value="Ankyrin_rpt-contain_sf"/>
</dbReference>
<name>A0A2U7UDQ2_9VIRU</name>
<organism evidence="3">
    <name type="scientific">Pandoravirus neocaledonia</name>
    <dbReference type="NCBI Taxonomy" id="2107708"/>
    <lineage>
        <taxon>Viruses</taxon>
        <taxon>Pandoravirus</taxon>
    </lineage>
</organism>
<dbReference type="Gene3D" id="1.25.40.20">
    <property type="entry name" value="Ankyrin repeat-containing domain"/>
    <property type="match status" value="1"/>
</dbReference>
<dbReference type="CDD" id="cd09917">
    <property type="entry name" value="F-box_SF"/>
    <property type="match status" value="1"/>
</dbReference>
<feature type="domain" description="F-box" evidence="2">
    <location>
        <begin position="29"/>
        <end position="76"/>
    </location>
</feature>
<feature type="region of interest" description="Disordered" evidence="1">
    <location>
        <begin position="1"/>
        <end position="29"/>
    </location>
</feature>
<dbReference type="PROSITE" id="PS50181">
    <property type="entry name" value="FBOX"/>
    <property type="match status" value="1"/>
</dbReference>
<accession>A0A2U7UDQ2</accession>
<sequence length="459" mass="50611">MKRRGCAHQRTPKRARKNDGDDDDNNMSQTTIDRVPVEILYVILATLDACDLVIARRVCAAWDRVGRRLQQTWPDLACPSHCQFATEMAKRGNLGVLKRVWADNLDGYSNRWILDAAVVHGCASVVEWIVTEKKCKPMPHTWGHAAHRADNIDIISGLAKAGRYWTKMTVCALAEHGRMSALQVLLDAGGSFDASTAYFAADGGHADLVRWLYSMGCRLDARVCTAAALRGDVDLLWWAHARGCPLSRGVHKGLARHGLLSEIRRVESHGVPIPYDDCLGMAIAGGQIDTAEWMLAAGAVPHRYMYERAATAGHVHMLDWLHGKCPLIDGLWKAAARHGHYDVLVWAKNIDYPRVPEKEDDDSLCEEAAFYGYLDLLKRLVVEWHPTLGEGLTNSAAAGGNLDVLRWLRSVGCPWSTRTCDSAASNGYQEVVQWLIDAGCPGDAQSLAKADGTFECSDD</sequence>
<dbReference type="PANTHER" id="PTHR46586">
    <property type="entry name" value="ANKYRIN REPEAT-CONTAINING PROTEIN"/>
    <property type="match status" value="1"/>
</dbReference>
<dbReference type="InterPro" id="IPR036047">
    <property type="entry name" value="F-box-like_dom_sf"/>
</dbReference>
<dbReference type="GeneID" id="36843304"/>
<dbReference type="SUPFAM" id="SSF81383">
    <property type="entry name" value="F-box domain"/>
    <property type="match status" value="1"/>
</dbReference>
<dbReference type="EMBL" id="MG011690">
    <property type="protein sequence ID" value="AVK76591.1"/>
    <property type="molecule type" value="Genomic_DNA"/>
</dbReference>
<gene>
    <name evidence="3" type="ORF">pneo_cds_984</name>
</gene>
<dbReference type="InterPro" id="IPR052050">
    <property type="entry name" value="SecEffector_AnkRepeat"/>
</dbReference>
<protein>
    <submittedName>
        <fullName evidence="3">Ankyrin repeat domain containing protein</fullName>
    </submittedName>
</protein>
<dbReference type="Gene3D" id="1.20.1280.50">
    <property type="match status" value="1"/>
</dbReference>
<dbReference type="InterPro" id="IPR001810">
    <property type="entry name" value="F-box_dom"/>
</dbReference>
<evidence type="ECO:0000259" key="2">
    <source>
        <dbReference type="PROSITE" id="PS50181"/>
    </source>
</evidence>
<evidence type="ECO:0000313" key="3">
    <source>
        <dbReference type="EMBL" id="AVK76591.1"/>
    </source>
</evidence>
<dbReference type="KEGG" id="vg:36843304"/>
<dbReference type="Proteomes" id="UP000249287">
    <property type="component" value="Segment"/>
</dbReference>